<sequence length="437" mass="49097">MTAVVGILNMSAVAIAADSAVTATSQSNEKIFNNANKIFQLSKYHPVGLAIYGSGSLMFTPWEVVIKEYRNQLGKDGFDTITEYREDFLSYLQTNSYFSTPIGFDNKVAITVKSILDSFANLIQNLVIEPNPQAFFALPAQTQTDSLKNRFKEQLRATTANLATFPPHDGDYSQLTQADFLSEVKSSGVFHHVVNTHNIALMGWIDQEATDLIESYLFHYLISSSFEHSVPAGLVFVGYGNAQLYPQCHCVEIGEVIKGRLRWKLHSDNSISDSNHAAIIPFAQADVIDTIISGLSPDFNIELARQVRQILNQHNQQVANLIDSANPTLAQHLRNGFNIEQLTQTLGQNIGAYQANFSTRRTLDSVRLFSKEDLAELAESLIYLTYLKRRMTFAQETVSKPVDVAVISKGDGFIWIKRKFYFDPNLNPHFLRNHFRE</sequence>
<proteinExistence type="predicted"/>
<accession>A0A939K2H2</accession>
<dbReference type="EMBL" id="JAFMYV010000008">
    <property type="protein sequence ID" value="MBO0938212.1"/>
    <property type="molecule type" value="Genomic_DNA"/>
</dbReference>
<feature type="signal peptide" evidence="1">
    <location>
        <begin position="1"/>
        <end position="16"/>
    </location>
</feature>
<comment type="caution">
    <text evidence="2">The sequence shown here is derived from an EMBL/GenBank/DDBJ whole genome shotgun (WGS) entry which is preliminary data.</text>
</comment>
<evidence type="ECO:0000313" key="2">
    <source>
        <dbReference type="EMBL" id="MBO0938212.1"/>
    </source>
</evidence>
<evidence type="ECO:0000256" key="1">
    <source>
        <dbReference type="SAM" id="SignalP"/>
    </source>
</evidence>
<keyword evidence="1" id="KW-0732">Signal</keyword>
<dbReference type="RefSeq" id="WP_207365744.1">
    <property type="nucleotide sequence ID" value="NZ_JAFMYV010000008.1"/>
</dbReference>
<dbReference type="Proteomes" id="UP000664034">
    <property type="component" value="Unassembled WGS sequence"/>
</dbReference>
<evidence type="ECO:0000313" key="3">
    <source>
        <dbReference type="Proteomes" id="UP000664034"/>
    </source>
</evidence>
<feature type="chain" id="PRO_5036703701" evidence="1">
    <location>
        <begin position="17"/>
        <end position="437"/>
    </location>
</feature>
<gene>
    <name evidence="2" type="ORF">J2I47_16790</name>
</gene>
<protein>
    <submittedName>
        <fullName evidence="2">Uncharacterized protein</fullName>
    </submittedName>
</protein>
<dbReference type="AlphaFoldDB" id="A0A939K2H2"/>
<name>A0A939K2H2_9BACT</name>
<organism evidence="2 3">
    <name type="scientific">Fibrella rubiginis</name>
    <dbReference type="NCBI Taxonomy" id="2817060"/>
    <lineage>
        <taxon>Bacteria</taxon>
        <taxon>Pseudomonadati</taxon>
        <taxon>Bacteroidota</taxon>
        <taxon>Cytophagia</taxon>
        <taxon>Cytophagales</taxon>
        <taxon>Spirosomataceae</taxon>
        <taxon>Fibrella</taxon>
    </lineage>
</organism>
<keyword evidence="3" id="KW-1185">Reference proteome</keyword>
<reference evidence="2" key="1">
    <citation type="submission" date="2021-03" db="EMBL/GenBank/DDBJ databases">
        <title>Fibrella sp. HMF5335 genome sequencing and assembly.</title>
        <authorList>
            <person name="Kang H."/>
            <person name="Kim H."/>
            <person name="Bae S."/>
            <person name="Joh K."/>
        </authorList>
    </citation>
    <scope>NUCLEOTIDE SEQUENCE</scope>
    <source>
        <strain evidence="2">HMF5335</strain>
    </source>
</reference>